<comment type="pathway">
    <text evidence="1 11">Glycerolipid metabolism; triacylglycerol biosynthesis.</text>
</comment>
<dbReference type="PANTHER" id="PTHR31650">
    <property type="entry name" value="O-ACYLTRANSFERASE (WSD1-LIKE) FAMILY PROTEIN"/>
    <property type="match status" value="1"/>
</dbReference>
<organism evidence="14 15">
    <name type="scientific">Amycolatopsis alba DSM 44262</name>
    <dbReference type="NCBI Taxonomy" id="1125972"/>
    <lineage>
        <taxon>Bacteria</taxon>
        <taxon>Bacillati</taxon>
        <taxon>Actinomycetota</taxon>
        <taxon>Actinomycetes</taxon>
        <taxon>Pseudonocardiales</taxon>
        <taxon>Pseudonocardiaceae</taxon>
        <taxon>Amycolatopsis</taxon>
    </lineage>
</organism>
<feature type="domain" description="O-acyltransferase WSD1-like N-terminal" evidence="12">
    <location>
        <begin position="4"/>
        <end position="264"/>
    </location>
</feature>
<dbReference type="GO" id="GO:0019432">
    <property type="term" value="P:triglyceride biosynthetic process"/>
    <property type="evidence" value="ECO:0007669"/>
    <property type="project" value="UniProtKB-UniPathway"/>
</dbReference>
<evidence type="ECO:0000256" key="4">
    <source>
        <dbReference type="ARBA" id="ARBA00013244"/>
    </source>
</evidence>
<keyword evidence="8 11" id="KW-0443">Lipid metabolism</keyword>
<evidence type="ECO:0000256" key="6">
    <source>
        <dbReference type="ARBA" id="ARBA00022679"/>
    </source>
</evidence>
<dbReference type="GO" id="GO:0071731">
    <property type="term" value="P:response to nitric oxide"/>
    <property type="evidence" value="ECO:0007669"/>
    <property type="project" value="TreeGrafter"/>
</dbReference>
<evidence type="ECO:0000256" key="5">
    <source>
        <dbReference type="ARBA" id="ARBA00022516"/>
    </source>
</evidence>
<evidence type="ECO:0000259" key="13">
    <source>
        <dbReference type="Pfam" id="PF06974"/>
    </source>
</evidence>
<evidence type="ECO:0000256" key="2">
    <source>
        <dbReference type="ARBA" id="ARBA00005189"/>
    </source>
</evidence>
<dbReference type="PANTHER" id="PTHR31650:SF1">
    <property type="entry name" value="WAX ESTER SYNTHASE_DIACYLGLYCEROL ACYLTRANSFERASE 4-RELATED"/>
    <property type="match status" value="1"/>
</dbReference>
<dbReference type="Proteomes" id="UP000215563">
    <property type="component" value="Unassembled WGS sequence"/>
</dbReference>
<keyword evidence="9 11" id="KW-0012">Acyltransferase</keyword>
<dbReference type="Pfam" id="PF03007">
    <property type="entry name" value="WS_DGAT_cat"/>
    <property type="match status" value="1"/>
</dbReference>
<evidence type="ECO:0000256" key="1">
    <source>
        <dbReference type="ARBA" id="ARBA00004771"/>
    </source>
</evidence>
<evidence type="ECO:0000313" key="14">
    <source>
        <dbReference type="EMBL" id="OXM45426.1"/>
    </source>
</evidence>
<reference evidence="14 15" key="1">
    <citation type="submission" date="2017-07" db="EMBL/GenBank/DDBJ databases">
        <title>Amycolatopsis alba DSM 44262 Genome sequencing and assembly.</title>
        <authorList>
            <person name="Kaur N."/>
            <person name="Mayilraj S."/>
        </authorList>
    </citation>
    <scope>NUCLEOTIDE SEQUENCE [LARGE SCALE GENOMIC DNA]</scope>
    <source>
        <strain evidence="14 15">DSM 44262</strain>
    </source>
</reference>
<dbReference type="GO" id="GO:0006071">
    <property type="term" value="P:glycerol metabolic process"/>
    <property type="evidence" value="ECO:0007669"/>
    <property type="project" value="UniProtKB-KW"/>
</dbReference>
<keyword evidence="6 11" id="KW-0808">Transferase</keyword>
<evidence type="ECO:0000256" key="3">
    <source>
        <dbReference type="ARBA" id="ARBA00009587"/>
    </source>
</evidence>
<comment type="catalytic activity">
    <reaction evidence="10 11">
        <text>an acyl-CoA + a 1,2-diacyl-sn-glycerol = a triacyl-sn-glycerol + CoA</text>
        <dbReference type="Rhea" id="RHEA:10868"/>
        <dbReference type="ChEBI" id="CHEBI:17815"/>
        <dbReference type="ChEBI" id="CHEBI:57287"/>
        <dbReference type="ChEBI" id="CHEBI:58342"/>
        <dbReference type="ChEBI" id="CHEBI:64615"/>
        <dbReference type="EC" id="2.3.1.20"/>
    </reaction>
</comment>
<evidence type="ECO:0000313" key="15">
    <source>
        <dbReference type="Proteomes" id="UP000215563"/>
    </source>
</evidence>
<evidence type="ECO:0000256" key="10">
    <source>
        <dbReference type="ARBA" id="ARBA00048109"/>
    </source>
</evidence>
<sequence length="458" mass="49258">MDRLGPLDAAFLELEDGDSDTTLSIASVAILEGPAPPPGDFAEVITSKLPLVPRYRQKIHRVPLDLGPPVWVDDDRFDASRHFHRVLIPVPGDENALCELVALLMSERLDRDHPLWEFWVIEGLSGGRWAVLSKVHHCLVDGVAGNALLKLMFSAEDPAKTATEPERDPGTAALLLNAAREIVSLPVDLIRGVGGLVMSPNRAARLIADTAKGLTALASALIPTARSSLSGPIGPGRRYEVARTSLADIGEIRAAFDVTMNDVVLASITSAFRDVLLRRGEKPLPDSVRTLVPVSVRGDAQTLDNRVSLMLPLLPVDIPDPTGRLLAVHRRLAQLKAGKEAEAGAALTGAGAHTPFAPIAWAIRLAANLPQHNVVTVTTNVPGPVEPLRLLGREVLELYPYVPIAMRLRSGVAVLSYRDKVTFGVTLDFASSPEAGFFAKAIEHDLESLLRLARESQA</sequence>
<dbReference type="AlphaFoldDB" id="A0A229RFJ3"/>
<dbReference type="OrthoDB" id="9810950at2"/>
<dbReference type="GO" id="GO:0001666">
    <property type="term" value="P:response to hypoxia"/>
    <property type="evidence" value="ECO:0007669"/>
    <property type="project" value="TreeGrafter"/>
</dbReference>
<comment type="pathway">
    <text evidence="2">Lipid metabolism.</text>
</comment>
<dbReference type="EC" id="2.3.1.20" evidence="4 11"/>
<evidence type="ECO:0000259" key="12">
    <source>
        <dbReference type="Pfam" id="PF03007"/>
    </source>
</evidence>
<evidence type="ECO:0000256" key="8">
    <source>
        <dbReference type="ARBA" id="ARBA00023098"/>
    </source>
</evidence>
<evidence type="ECO:0000256" key="11">
    <source>
        <dbReference type="RuleBase" id="RU361241"/>
    </source>
</evidence>
<dbReference type="NCBIfam" id="TIGR02946">
    <property type="entry name" value="acyl_WS_DGAT"/>
    <property type="match status" value="1"/>
</dbReference>
<comment type="caution">
    <text evidence="14">The sequence shown here is derived from an EMBL/GenBank/DDBJ whole genome shotgun (WGS) entry which is preliminary data.</text>
</comment>
<dbReference type="UniPathway" id="UPA00282"/>
<keyword evidence="15" id="KW-1185">Reference proteome</keyword>
<dbReference type="InterPro" id="IPR009721">
    <property type="entry name" value="O-acyltransferase_WSD1_C"/>
</dbReference>
<keyword evidence="5 11" id="KW-0444">Lipid biosynthesis</keyword>
<dbReference type="InterPro" id="IPR014292">
    <property type="entry name" value="Acyl_transf_WS/DGAT"/>
</dbReference>
<dbReference type="SUPFAM" id="SSF52777">
    <property type="entry name" value="CoA-dependent acyltransferases"/>
    <property type="match status" value="1"/>
</dbReference>
<dbReference type="GO" id="GO:0051701">
    <property type="term" value="P:biological process involved in interaction with host"/>
    <property type="evidence" value="ECO:0007669"/>
    <property type="project" value="TreeGrafter"/>
</dbReference>
<name>A0A229RFJ3_AMYAL</name>
<proteinExistence type="inferred from homology"/>
<protein>
    <recommendedName>
        <fullName evidence="4 11">Diacylglycerol O-acyltransferase</fullName>
        <ecNumber evidence="4 11">2.3.1.20</ecNumber>
    </recommendedName>
</protein>
<feature type="domain" description="O-acyltransferase WSD1 C-terminal" evidence="13">
    <location>
        <begin position="305"/>
        <end position="449"/>
    </location>
</feature>
<dbReference type="GO" id="GO:0005886">
    <property type="term" value="C:plasma membrane"/>
    <property type="evidence" value="ECO:0007669"/>
    <property type="project" value="TreeGrafter"/>
</dbReference>
<dbReference type="EMBL" id="NMQU01000104">
    <property type="protein sequence ID" value="OXM45426.1"/>
    <property type="molecule type" value="Genomic_DNA"/>
</dbReference>
<comment type="similarity">
    <text evidence="3 11">Belongs to the long-chain O-acyltransferase family.</text>
</comment>
<keyword evidence="7 11" id="KW-0319">Glycerol metabolism</keyword>
<dbReference type="InterPro" id="IPR045034">
    <property type="entry name" value="O-acyltransferase_WSD1-like"/>
</dbReference>
<gene>
    <name evidence="14" type="ORF">CFP75_31250</name>
</gene>
<evidence type="ECO:0000256" key="7">
    <source>
        <dbReference type="ARBA" id="ARBA00022798"/>
    </source>
</evidence>
<dbReference type="Pfam" id="PF06974">
    <property type="entry name" value="WS_DGAT_C"/>
    <property type="match status" value="1"/>
</dbReference>
<dbReference type="InterPro" id="IPR004255">
    <property type="entry name" value="O-acyltransferase_WSD1_N"/>
</dbReference>
<evidence type="ECO:0000256" key="9">
    <source>
        <dbReference type="ARBA" id="ARBA00023315"/>
    </source>
</evidence>
<accession>A0A229RFJ3</accession>
<dbReference type="RefSeq" id="WP_020635402.1">
    <property type="nucleotide sequence ID" value="NZ_KB913032.1"/>
</dbReference>
<dbReference type="GO" id="GO:0004144">
    <property type="term" value="F:diacylglycerol O-acyltransferase activity"/>
    <property type="evidence" value="ECO:0007669"/>
    <property type="project" value="UniProtKB-EC"/>
</dbReference>